<dbReference type="GO" id="GO:0042148">
    <property type="term" value="P:DNA strand invasion"/>
    <property type="evidence" value="ECO:0007669"/>
    <property type="project" value="TreeGrafter"/>
</dbReference>
<evidence type="ECO:0000256" key="1">
    <source>
        <dbReference type="ARBA" id="ARBA00004123"/>
    </source>
</evidence>
<dbReference type="InterPro" id="IPR051988">
    <property type="entry name" value="HRR_RAD51_Paralog"/>
</dbReference>
<keyword evidence="2" id="KW-0539">Nucleus</keyword>
<evidence type="ECO:0000256" key="2">
    <source>
        <dbReference type="ARBA" id="ARBA00023242"/>
    </source>
</evidence>
<accession>A0A915NI30</accession>
<comment type="subcellular location">
    <subcellularLocation>
        <location evidence="1">Nucleus</location>
    </subcellularLocation>
</comment>
<dbReference type="GO" id="GO:0003697">
    <property type="term" value="F:single-stranded DNA binding"/>
    <property type="evidence" value="ECO:0007669"/>
    <property type="project" value="TreeGrafter"/>
</dbReference>
<feature type="compositionally biased region" description="Basic and acidic residues" evidence="3">
    <location>
        <begin position="209"/>
        <end position="218"/>
    </location>
</feature>
<keyword evidence="4" id="KW-1185">Reference proteome</keyword>
<sequence length="512" mass="58965">MNNNSTRKEEEQLLEETALNWFKRLNFDGLLFQTGHKLFDDLKMISSGEIVEIVGCDASGKMQLGMTLIAELLLSESKRDRQVIVIDFNGSFRIGRSSNNNTSSKFNINDLLKRVRQIQKQILLTLNEFCHKFGATIIITNHLVSWRNISKPALGKIWIKGISKRIFLQKENNCFYVEAKIDGKTHGSRVNYSLSEAGFIIREKMENNNHNNTEKEGNEDIDQCLPSPLRQENEVSEESSMEEDGKSEREEGEEEEGNEEINNLNKIPLNEKAYLTHEEAVINVLEKGIAPNDFLKSWSNEDLMGVIIQLTKHNIDDEGVKQIAKHFKDTTHEEIVDCINQCKSINKLAEQGRYRLEEMSKPEVELINNNQNPKIYSNWLSLVDKMKKFRSVGDCSGDVISTFLTECSDEAGTSLPGAPNYKRISFCLSQLVKGYSMKNARMLDEAVILDIFENIEKEIDSRPDITRFLRKVFRDAQYLTEQDFRLDEMNENNLEKLFNIFNFPFDKIKFVP</sequence>
<dbReference type="GO" id="GO:0007131">
    <property type="term" value="P:reciprocal meiotic recombination"/>
    <property type="evidence" value="ECO:0007669"/>
    <property type="project" value="TreeGrafter"/>
</dbReference>
<feature type="region of interest" description="Disordered" evidence="3">
    <location>
        <begin position="209"/>
        <end position="264"/>
    </location>
</feature>
<dbReference type="PANTHER" id="PTHR46457:SF1">
    <property type="entry name" value="DNA REPAIR PROTEIN RAD51 HOMOLOG 4"/>
    <property type="match status" value="1"/>
</dbReference>
<dbReference type="WBParaSite" id="scf7180000417396.g1238">
    <property type="protein sequence ID" value="scf7180000417396.g1238"/>
    <property type="gene ID" value="scf7180000417396.g1238"/>
</dbReference>
<proteinExistence type="predicted"/>
<dbReference type="AlphaFoldDB" id="A0A915NI30"/>
<dbReference type="Gene3D" id="3.40.50.300">
    <property type="entry name" value="P-loop containing nucleotide triphosphate hydrolases"/>
    <property type="match status" value="2"/>
</dbReference>
<dbReference type="GO" id="GO:0005657">
    <property type="term" value="C:replication fork"/>
    <property type="evidence" value="ECO:0007669"/>
    <property type="project" value="TreeGrafter"/>
</dbReference>
<dbReference type="GO" id="GO:0008094">
    <property type="term" value="F:ATP-dependent activity, acting on DNA"/>
    <property type="evidence" value="ECO:0007669"/>
    <property type="project" value="TreeGrafter"/>
</dbReference>
<evidence type="ECO:0000256" key="3">
    <source>
        <dbReference type="SAM" id="MobiDB-lite"/>
    </source>
</evidence>
<organism evidence="4 5">
    <name type="scientific">Meloidogyne floridensis</name>
    <dbReference type="NCBI Taxonomy" id="298350"/>
    <lineage>
        <taxon>Eukaryota</taxon>
        <taxon>Metazoa</taxon>
        <taxon>Ecdysozoa</taxon>
        <taxon>Nematoda</taxon>
        <taxon>Chromadorea</taxon>
        <taxon>Rhabditida</taxon>
        <taxon>Tylenchina</taxon>
        <taxon>Tylenchomorpha</taxon>
        <taxon>Tylenchoidea</taxon>
        <taxon>Meloidogynidae</taxon>
        <taxon>Meloidogyninae</taxon>
        <taxon>Meloidogyne</taxon>
    </lineage>
</organism>
<dbReference type="InterPro" id="IPR027417">
    <property type="entry name" value="P-loop_NTPase"/>
</dbReference>
<name>A0A915NI30_9BILA</name>
<dbReference type="GO" id="GO:0000724">
    <property type="term" value="P:double-strand break repair via homologous recombination"/>
    <property type="evidence" value="ECO:0007669"/>
    <property type="project" value="TreeGrafter"/>
</dbReference>
<feature type="compositionally biased region" description="Acidic residues" evidence="3">
    <location>
        <begin position="250"/>
        <end position="259"/>
    </location>
</feature>
<evidence type="ECO:0000313" key="4">
    <source>
        <dbReference type="Proteomes" id="UP000887560"/>
    </source>
</evidence>
<evidence type="ECO:0000313" key="5">
    <source>
        <dbReference type="WBParaSite" id="scf7180000417396.g1238"/>
    </source>
</evidence>
<reference evidence="5" key="1">
    <citation type="submission" date="2022-11" db="UniProtKB">
        <authorList>
            <consortium name="WormBaseParasite"/>
        </authorList>
    </citation>
    <scope>IDENTIFICATION</scope>
</reference>
<dbReference type="GO" id="GO:0005815">
    <property type="term" value="C:microtubule organizing center"/>
    <property type="evidence" value="ECO:0007669"/>
    <property type="project" value="TreeGrafter"/>
</dbReference>
<dbReference type="PANTHER" id="PTHR46457">
    <property type="entry name" value="DNA REPAIR PROTEIN RAD51 HOMOLOG 4"/>
    <property type="match status" value="1"/>
</dbReference>
<dbReference type="GO" id="GO:0000723">
    <property type="term" value="P:telomere maintenance"/>
    <property type="evidence" value="ECO:0007669"/>
    <property type="project" value="TreeGrafter"/>
</dbReference>
<dbReference type="GO" id="GO:0033063">
    <property type="term" value="C:Rad51B-Rad51C-Rad51D-XRCC2 complex"/>
    <property type="evidence" value="ECO:0007669"/>
    <property type="project" value="TreeGrafter"/>
</dbReference>
<protein>
    <submittedName>
        <fullName evidence="5">DNA recombination and repair protein Rad51-like C-terminal domain-containing protein</fullName>
    </submittedName>
</protein>
<dbReference type="GO" id="GO:0000400">
    <property type="term" value="F:four-way junction DNA binding"/>
    <property type="evidence" value="ECO:0007669"/>
    <property type="project" value="TreeGrafter"/>
</dbReference>
<dbReference type="Proteomes" id="UP000887560">
    <property type="component" value="Unplaced"/>
</dbReference>
<dbReference type="SUPFAM" id="SSF52540">
    <property type="entry name" value="P-loop containing nucleoside triphosphate hydrolases"/>
    <property type="match status" value="1"/>
</dbReference>